<feature type="transmembrane region" description="Helical" evidence="12">
    <location>
        <begin position="236"/>
        <end position="258"/>
    </location>
</feature>
<dbReference type="PANTHER" id="PTHR13285:SF23">
    <property type="entry name" value="TEICHOIC ACID D-ALANYLTRANSFERASE"/>
    <property type="match status" value="1"/>
</dbReference>
<keyword evidence="8 12" id="KW-1133">Transmembrane helix</keyword>
<dbReference type="InterPro" id="IPR051085">
    <property type="entry name" value="MB_O-acyltransferase"/>
</dbReference>
<evidence type="ECO:0000256" key="6">
    <source>
        <dbReference type="ARBA" id="ARBA00022692"/>
    </source>
</evidence>
<evidence type="ECO:0000256" key="3">
    <source>
        <dbReference type="ARBA" id="ARBA00010323"/>
    </source>
</evidence>
<dbReference type="EC" id="2.3.1.-" evidence="11"/>
<evidence type="ECO:0000256" key="10">
    <source>
        <dbReference type="ARBA" id="ARBA00023315"/>
    </source>
</evidence>
<keyword evidence="4 11" id="KW-1003">Cell membrane</keyword>
<evidence type="ECO:0000256" key="7">
    <source>
        <dbReference type="ARBA" id="ARBA00022841"/>
    </source>
</evidence>
<evidence type="ECO:0000256" key="2">
    <source>
        <dbReference type="ARBA" id="ARBA00005182"/>
    </source>
</evidence>
<dbReference type="OrthoDB" id="139172at2"/>
<keyword evidence="6 11" id="KW-0812">Transmembrane</keyword>
<comment type="pathway">
    <text evidence="2 11">Glycan biosynthesis; alginate biosynthesis.</text>
</comment>
<keyword evidence="5 11" id="KW-0808">Transferase</keyword>
<dbReference type="PIRSF" id="PIRSF016636">
    <property type="entry name" value="AlgI_DltB"/>
    <property type="match status" value="1"/>
</dbReference>
<sequence length="466" mass="52491">MNYLAPEFIAAFLLFLALYWSQRERAVVQNRLLLAASYLLVATYSFFFALELVAYSAFIYLAARYIQRSRSKKHLVATIAIAVSHLALMKYLDFFRSASQTLLHAVGIRWNLPAAEIALPIGISYYTFQSITYLVAAWRVQIVVEKPERLALYLAFFPTLLAGPICRAGDMLPQYAATAPRAVGETGRIFILLISALVKLLWLNAWLEENWTTPILGNPEQYQPIEVLAGLYAYTLYIYLNFSGYTELVTAFALLLGIRIADNFNMPYAATNLRDFWQRWHISLSTWIRDYLYIPLGGNRHGYLRTQVNLTIAMLLSGLWHGASGNYLIWGAMHAAGIIVLNSCDRLMGKNAVATLSPALARYGTIHYIVLTWAVFYKNDADNTRAIFRALGGNLTLDAPARALTFVLAFNLILYLYPKSAGWQQPAAALWRRLPWYGQALLFTLVLITIAAYAPGGIPNILYADY</sequence>
<evidence type="ECO:0000256" key="8">
    <source>
        <dbReference type="ARBA" id="ARBA00022989"/>
    </source>
</evidence>
<dbReference type="Pfam" id="PF03062">
    <property type="entry name" value="MBOAT"/>
    <property type="match status" value="1"/>
</dbReference>
<evidence type="ECO:0000313" key="13">
    <source>
        <dbReference type="EMBL" id="SUX24038.1"/>
    </source>
</evidence>
<proteinExistence type="inferred from homology"/>
<reference evidence="13 14" key="1">
    <citation type="submission" date="2018-06" db="EMBL/GenBank/DDBJ databases">
        <authorList>
            <consortium name="Pathogen Informatics"/>
            <person name="Doyle S."/>
        </authorList>
    </citation>
    <scope>NUCLEOTIDE SEQUENCE [LARGE SCALE GENOMIC DNA]</scope>
    <source>
        <strain evidence="13 14">NCTC13294</strain>
    </source>
</reference>
<protein>
    <recommendedName>
        <fullName evidence="11">Probable alginate O-acetylase</fullName>
        <ecNumber evidence="11">2.3.1.-</ecNumber>
    </recommendedName>
</protein>
<dbReference type="InterPro" id="IPR004299">
    <property type="entry name" value="MBOAT_fam"/>
</dbReference>
<evidence type="ECO:0000256" key="4">
    <source>
        <dbReference type="ARBA" id="ARBA00022475"/>
    </source>
</evidence>
<comment type="similarity">
    <text evidence="3 11">Belongs to the membrane-bound acyltransferase family.</text>
</comment>
<feature type="transmembrane region" description="Helical" evidence="12">
    <location>
        <begin position="399"/>
        <end position="417"/>
    </location>
</feature>
<dbReference type="Proteomes" id="UP000254572">
    <property type="component" value="Unassembled WGS sequence"/>
</dbReference>
<organism evidence="13 14">
    <name type="scientific">Cardiobacterium valvarum</name>
    <dbReference type="NCBI Taxonomy" id="194702"/>
    <lineage>
        <taxon>Bacteria</taxon>
        <taxon>Pseudomonadati</taxon>
        <taxon>Pseudomonadota</taxon>
        <taxon>Gammaproteobacteria</taxon>
        <taxon>Cardiobacteriales</taxon>
        <taxon>Cardiobacteriaceae</taxon>
        <taxon>Cardiobacterium</taxon>
    </lineage>
</organism>
<evidence type="ECO:0000256" key="5">
    <source>
        <dbReference type="ARBA" id="ARBA00022679"/>
    </source>
</evidence>
<keyword evidence="9 11" id="KW-0472">Membrane</keyword>
<evidence type="ECO:0000256" key="9">
    <source>
        <dbReference type="ARBA" id="ARBA00023136"/>
    </source>
</evidence>
<dbReference type="UniPathway" id="UPA00286"/>
<feature type="transmembrane region" description="Helical" evidence="12">
    <location>
        <begin position="327"/>
        <end position="348"/>
    </location>
</feature>
<evidence type="ECO:0000256" key="12">
    <source>
        <dbReference type="SAM" id="Phobius"/>
    </source>
</evidence>
<evidence type="ECO:0000256" key="1">
    <source>
        <dbReference type="ARBA" id="ARBA00004651"/>
    </source>
</evidence>
<evidence type="ECO:0000313" key="14">
    <source>
        <dbReference type="Proteomes" id="UP000254572"/>
    </source>
</evidence>
<comment type="subcellular location">
    <subcellularLocation>
        <location evidence="11">Cell inner membrane</location>
    </subcellularLocation>
    <subcellularLocation>
        <location evidence="1">Cell membrane</location>
        <topology evidence="1">Multi-pass membrane protein</topology>
    </subcellularLocation>
</comment>
<accession>A0A381EAH6</accession>
<dbReference type="PIRSF" id="PIRSF500217">
    <property type="entry name" value="AlgI"/>
    <property type="match status" value="1"/>
</dbReference>
<keyword evidence="14" id="KW-1185">Reference proteome</keyword>
<dbReference type="EMBL" id="UFUW01000001">
    <property type="protein sequence ID" value="SUX24038.1"/>
    <property type="molecule type" value="Genomic_DNA"/>
</dbReference>
<keyword evidence="10 11" id="KW-0012">Acyltransferase</keyword>
<name>A0A381EAH6_9GAMM</name>
<dbReference type="GO" id="GO:0016746">
    <property type="term" value="F:acyltransferase activity"/>
    <property type="evidence" value="ECO:0007669"/>
    <property type="project" value="UniProtKB-KW"/>
</dbReference>
<feature type="transmembrane region" description="Helical" evidence="12">
    <location>
        <begin position="189"/>
        <end position="207"/>
    </location>
</feature>
<gene>
    <name evidence="13" type="primary">dltB</name>
    <name evidence="13" type="ORF">NCTC13294_01663</name>
</gene>
<dbReference type="AlphaFoldDB" id="A0A381EAH6"/>
<feature type="transmembrane region" description="Helical" evidence="12">
    <location>
        <begin position="150"/>
        <end position="168"/>
    </location>
</feature>
<evidence type="ECO:0000256" key="11">
    <source>
        <dbReference type="PIRNR" id="PIRNR016636"/>
    </source>
</evidence>
<keyword evidence="11" id="KW-0997">Cell inner membrane</keyword>
<dbReference type="GO" id="GO:0042121">
    <property type="term" value="P:alginic acid biosynthetic process"/>
    <property type="evidence" value="ECO:0007669"/>
    <property type="project" value="UniProtKB-UniRule"/>
</dbReference>
<dbReference type="PANTHER" id="PTHR13285">
    <property type="entry name" value="ACYLTRANSFERASE"/>
    <property type="match status" value="1"/>
</dbReference>
<feature type="transmembrane region" description="Helical" evidence="12">
    <location>
        <begin position="360"/>
        <end position="379"/>
    </location>
</feature>
<dbReference type="InterPro" id="IPR024194">
    <property type="entry name" value="Ac/AlaTfrase_AlgI/DltB"/>
</dbReference>
<feature type="transmembrane region" description="Helical" evidence="12">
    <location>
        <begin position="75"/>
        <end position="92"/>
    </location>
</feature>
<dbReference type="RefSeq" id="WP_115611895.1">
    <property type="nucleotide sequence ID" value="NZ_JBHLZC010000002.1"/>
</dbReference>
<feature type="transmembrane region" description="Helical" evidence="12">
    <location>
        <begin position="437"/>
        <end position="456"/>
    </location>
</feature>
<dbReference type="GO" id="GO:0005886">
    <property type="term" value="C:plasma membrane"/>
    <property type="evidence" value="ECO:0007669"/>
    <property type="project" value="UniProtKB-SubCell"/>
</dbReference>
<keyword evidence="7 11" id="KW-0016">Alginate biosynthesis</keyword>
<feature type="transmembrane region" description="Helical" evidence="12">
    <location>
        <begin position="36"/>
        <end position="63"/>
    </location>
</feature>
<dbReference type="InterPro" id="IPR028362">
    <property type="entry name" value="AlgI"/>
</dbReference>